<reference evidence="2" key="1">
    <citation type="submission" date="2012-02" db="EMBL/GenBank/DDBJ databases">
        <title>The complete genome of Frateuria aurantia DSM 6220.</title>
        <authorList>
            <consortium name="US DOE Joint Genome Institute (JGI-PGF)"/>
            <person name="Lucas S."/>
            <person name="Copeland A."/>
            <person name="Lapidus A."/>
            <person name="Glavina del Rio T."/>
            <person name="Dalin E."/>
            <person name="Tice H."/>
            <person name="Bruce D."/>
            <person name="Goodwin L."/>
            <person name="Pitluck S."/>
            <person name="Peters L."/>
            <person name="Ovchinnikova G."/>
            <person name="Teshima H."/>
            <person name="Kyrpides N."/>
            <person name="Mavromatis K."/>
            <person name="Ivanova N."/>
            <person name="Brettin T."/>
            <person name="Detter J.C."/>
            <person name="Han C."/>
            <person name="Larimer F."/>
            <person name="Land M."/>
            <person name="Hauser L."/>
            <person name="Markowitz V."/>
            <person name="Cheng J.-F."/>
            <person name="Hugenholtz P."/>
            <person name="Woyke T."/>
            <person name="Wu D."/>
            <person name="Brambilla E."/>
            <person name="Klenk H.-P."/>
            <person name="Eisen J.A."/>
        </authorList>
    </citation>
    <scope>NUCLEOTIDE SEQUENCE</scope>
    <source>
        <strain evidence="2">DSM 6220</strain>
    </source>
</reference>
<dbReference type="AlphaFoldDB" id="H8KYR5"/>
<dbReference type="HOGENOM" id="CLU_1145866_0_0_6"/>
<organism evidence="2 3">
    <name type="scientific">Frateuria aurantia (strain ATCC 33424 / DSM 6220 / KCTC 2777 / LMG 1558 / NBRC 3245 / NCIMB 13370)</name>
    <name type="common">Acetobacter aurantius</name>
    <dbReference type="NCBI Taxonomy" id="767434"/>
    <lineage>
        <taxon>Bacteria</taxon>
        <taxon>Pseudomonadati</taxon>
        <taxon>Pseudomonadota</taxon>
        <taxon>Gammaproteobacteria</taxon>
        <taxon>Lysobacterales</taxon>
        <taxon>Rhodanobacteraceae</taxon>
        <taxon>Frateuria</taxon>
    </lineage>
</organism>
<dbReference type="KEGG" id="fau:Fraau_1727"/>
<dbReference type="Proteomes" id="UP000005234">
    <property type="component" value="Chromosome"/>
</dbReference>
<protein>
    <submittedName>
        <fullName evidence="2">Uncharacterized protein</fullName>
    </submittedName>
</protein>
<accession>H8KYR5</accession>
<evidence type="ECO:0000256" key="1">
    <source>
        <dbReference type="SAM" id="Phobius"/>
    </source>
</evidence>
<evidence type="ECO:0000313" key="2">
    <source>
        <dbReference type="EMBL" id="AFC86136.1"/>
    </source>
</evidence>
<name>H8KYR5_FRAAD</name>
<feature type="transmembrane region" description="Helical" evidence="1">
    <location>
        <begin position="27"/>
        <end position="48"/>
    </location>
</feature>
<dbReference type="EMBL" id="CP003350">
    <property type="protein sequence ID" value="AFC86136.1"/>
    <property type="molecule type" value="Genomic_DNA"/>
</dbReference>
<feature type="transmembrane region" description="Helical" evidence="1">
    <location>
        <begin position="55"/>
        <end position="76"/>
    </location>
</feature>
<gene>
    <name evidence="2" type="ordered locus">Fraau_1727</name>
</gene>
<keyword evidence="1" id="KW-0812">Transmembrane</keyword>
<proteinExistence type="predicted"/>
<keyword evidence="1" id="KW-0472">Membrane</keyword>
<keyword evidence="3" id="KW-1185">Reference proteome</keyword>
<evidence type="ECO:0000313" key="3">
    <source>
        <dbReference type="Proteomes" id="UP000005234"/>
    </source>
</evidence>
<keyword evidence="1" id="KW-1133">Transmembrane helix</keyword>
<dbReference type="RefSeq" id="WP_014403141.1">
    <property type="nucleotide sequence ID" value="NC_017033.1"/>
</dbReference>
<sequence>MPASASYIRNLEADFVWFKIHPASLPFPRMIAASLGSLWILLGLLLITCGNEPPAITAIAAAIESVALWCIFQWSWRPGPARTFRVPQAFVVSREGLQNRAFSIRASDIRRLVVRNEITQLEYAAPLRSQPLMAYQQASAGRIAEDAGNDAHGRRPSHRGRIIEVSYRLDVEGSTCLHTLCGGLDALTARRLLEEVRHGLNRAGYDAGDDQPAVADGPVRPITEWPAVGFRPSRIESLLEPA</sequence>